<evidence type="ECO:0000313" key="7">
    <source>
        <dbReference type="EMBL" id="ASR51996.1"/>
    </source>
</evidence>
<evidence type="ECO:0000256" key="3">
    <source>
        <dbReference type="ARBA" id="ARBA00015281"/>
    </source>
</evidence>
<feature type="signal peptide" evidence="5">
    <location>
        <begin position="1"/>
        <end position="23"/>
    </location>
</feature>
<evidence type="ECO:0000256" key="1">
    <source>
        <dbReference type="ARBA" id="ARBA00004459"/>
    </source>
</evidence>
<dbReference type="Pfam" id="PF05433">
    <property type="entry name" value="Rick_17kDa_Anti"/>
    <property type="match status" value="1"/>
</dbReference>
<keyword evidence="8" id="KW-1185">Reference proteome</keyword>
<reference evidence="7 8" key="1">
    <citation type="submission" date="2017-03" db="EMBL/GenBank/DDBJ databases">
        <title>Complete genome sequence of Blastomonas fulva degrading microcsystin LR.</title>
        <authorList>
            <person name="Lee H.-g."/>
            <person name="Jin L."/>
            <person name="oh H.-M."/>
        </authorList>
    </citation>
    <scope>NUCLEOTIDE SEQUENCE [LARGE SCALE GENOMIC DNA]</scope>
    <source>
        <strain evidence="7 8">T2</strain>
    </source>
</reference>
<keyword evidence="5" id="KW-0732">Signal</keyword>
<feature type="chain" id="PRO_5046177140" description="17 kDa surface antigen" evidence="5">
    <location>
        <begin position="24"/>
        <end position="165"/>
    </location>
</feature>
<protein>
    <recommendedName>
        <fullName evidence="3">17 kDa surface antigen</fullName>
    </recommendedName>
</protein>
<dbReference type="Proteomes" id="UP000258016">
    <property type="component" value="Chromosome"/>
</dbReference>
<comment type="subcellular location">
    <subcellularLocation>
        <location evidence="1">Cell outer membrane</location>
        <topology evidence="1">Lipid-anchor</topology>
    </subcellularLocation>
</comment>
<keyword evidence="4" id="KW-0449">Lipoprotein</keyword>
<dbReference type="InterPro" id="IPR008816">
    <property type="entry name" value="Gly_zipper_2TM_dom"/>
</dbReference>
<evidence type="ECO:0000256" key="2">
    <source>
        <dbReference type="ARBA" id="ARBA00008681"/>
    </source>
</evidence>
<comment type="similarity">
    <text evidence="2">Belongs to the rickettsiale 17 kDa surface antigen family.</text>
</comment>
<name>A0ABM6M7Q8_9SPHN</name>
<dbReference type="RefSeq" id="WP_117352435.1">
    <property type="nucleotide sequence ID" value="NZ_CP020083.1"/>
</dbReference>
<gene>
    <name evidence="7" type="ORF">B5J99_11430</name>
</gene>
<evidence type="ECO:0000256" key="4">
    <source>
        <dbReference type="ARBA" id="ARBA00023288"/>
    </source>
</evidence>
<evidence type="ECO:0000256" key="5">
    <source>
        <dbReference type="SAM" id="SignalP"/>
    </source>
</evidence>
<sequence length="165" mass="17865">MKKFLFAAAAAGAVTLSAAPAMAAPLTHSAPSAASAYGVTHQAPIAHQWRGYDNDWQRRGYDNDRYYGREGRWDDRNDRRFDRRLDRRAVRGWNGQSWRGNDGRYYCRRDNGTTGLLIGGAAGALAGSEIAGRGDRTVGAIIGGIGGALLGRTIDRNSGNGYSCR</sequence>
<dbReference type="EMBL" id="CP020083">
    <property type="protein sequence ID" value="ASR51996.1"/>
    <property type="molecule type" value="Genomic_DNA"/>
</dbReference>
<proteinExistence type="inferred from homology"/>
<accession>A0ABM6M7Q8</accession>
<evidence type="ECO:0000259" key="6">
    <source>
        <dbReference type="Pfam" id="PF05433"/>
    </source>
</evidence>
<feature type="domain" description="Glycine zipper 2TM" evidence="6">
    <location>
        <begin position="115"/>
        <end position="154"/>
    </location>
</feature>
<evidence type="ECO:0000313" key="8">
    <source>
        <dbReference type="Proteomes" id="UP000258016"/>
    </source>
</evidence>
<dbReference type="GeneID" id="303486182"/>
<organism evidence="7 8">
    <name type="scientific">Blastomonas fulva</name>
    <dbReference type="NCBI Taxonomy" id="1550728"/>
    <lineage>
        <taxon>Bacteria</taxon>
        <taxon>Pseudomonadati</taxon>
        <taxon>Pseudomonadota</taxon>
        <taxon>Alphaproteobacteria</taxon>
        <taxon>Sphingomonadales</taxon>
        <taxon>Sphingomonadaceae</taxon>
        <taxon>Blastomonas</taxon>
    </lineage>
</organism>